<dbReference type="Gene3D" id="2.150.10.10">
    <property type="entry name" value="Serralysin-like metalloprotease, C-terminal"/>
    <property type="match status" value="2"/>
</dbReference>
<dbReference type="InterPro" id="IPR050557">
    <property type="entry name" value="RTX_toxin/Mannuronan_C5-epim"/>
</dbReference>
<keyword evidence="5" id="KW-1185">Reference proteome</keyword>
<evidence type="ECO:0000313" key="5">
    <source>
        <dbReference type="Proteomes" id="UP000186684"/>
    </source>
</evidence>
<dbReference type="Pfam" id="PF00353">
    <property type="entry name" value="HemolysinCabind"/>
    <property type="match status" value="3"/>
</dbReference>
<dbReference type="STRING" id="633194.SAMN05421759_1289"/>
<organism evidence="4 5">
    <name type="scientific">Roseivivax lentus</name>
    <dbReference type="NCBI Taxonomy" id="633194"/>
    <lineage>
        <taxon>Bacteria</taxon>
        <taxon>Pseudomonadati</taxon>
        <taxon>Pseudomonadota</taxon>
        <taxon>Alphaproteobacteria</taxon>
        <taxon>Rhodobacterales</taxon>
        <taxon>Roseobacteraceae</taxon>
        <taxon>Roseivivax</taxon>
    </lineage>
</organism>
<dbReference type="InterPro" id="IPR018511">
    <property type="entry name" value="Hemolysin-typ_Ca-bd_CS"/>
</dbReference>
<evidence type="ECO:0000256" key="1">
    <source>
        <dbReference type="ARBA" id="ARBA00004613"/>
    </source>
</evidence>
<dbReference type="PROSITE" id="PS00330">
    <property type="entry name" value="HEMOLYSIN_CALCIUM"/>
    <property type="match status" value="3"/>
</dbReference>
<proteinExistence type="predicted"/>
<gene>
    <name evidence="4" type="ORF">SAMN05421759_1289</name>
</gene>
<dbReference type="GO" id="GO:0005576">
    <property type="term" value="C:extracellular region"/>
    <property type="evidence" value="ECO:0007669"/>
    <property type="project" value="UniProtKB-SubCell"/>
</dbReference>
<sequence>MEVVFGHVGSMSADQAGVLEGVRAFALHEGPDGATLQVISSGDGVSGLSAWDLRGTGPISEDQMGLSGGPVPGVTPDITPMTLASGQEVALITGTGAAGLVMVRVNADGSFGNPISINAAAAGVPADLSDVAVATLPSGTYLYGIAPGSTAPMVWQVSATGQLTLVSAGSRAPDQNGVPAPGLTDLAVVDNHLVAAGSGETYLTSYTITASGTLTAPQRLGASDNPGIAGEITLDTVTIGGTDFVILGAAGTGTLTLYALEGGRLTLTDHVMDSRDSRFAGVSALDTVVIDGVAYLAAGGADQGVSLFQVTPEGDLVHLGVLEDTTRTALDGIGDLALYERADGTLGLATLGLADGGFSQFSVEISGNLALDGAGADTLTGSAGSDLFVLTSDAVPDRIEGFDPAEDRLDLSGWAFYRDPSQLSINATATGAEIRFMSLAGEEVLVIESAAGTPLSVAAVTVAIVPAPSRFLPEWLSPDLTPAPTDPSVSRTGSTGNDTLETGSGNDTIIGRGGSDVISGGAGRDDINGGIGADTLLGGDEEDTITGLDGFDVIDGGAGRIRSWAMPAPTGSRARTAPTR</sequence>
<evidence type="ECO:0000313" key="4">
    <source>
        <dbReference type="EMBL" id="SIT17956.1"/>
    </source>
</evidence>
<dbReference type="PANTHER" id="PTHR38340:SF1">
    <property type="entry name" value="S-LAYER PROTEIN"/>
    <property type="match status" value="1"/>
</dbReference>
<dbReference type="EMBL" id="FTOQ01000028">
    <property type="protein sequence ID" value="SIT17956.1"/>
    <property type="molecule type" value="Genomic_DNA"/>
</dbReference>
<keyword evidence="2" id="KW-0964">Secreted</keyword>
<name>A0A1N7Q570_9RHOB</name>
<dbReference type="AlphaFoldDB" id="A0A1N7Q570"/>
<dbReference type="InterPro" id="IPR011049">
    <property type="entry name" value="Serralysin-like_metalloprot_C"/>
</dbReference>
<accession>A0A1N7Q570</accession>
<dbReference type="InterPro" id="IPR001343">
    <property type="entry name" value="Hemolysn_Ca-bd"/>
</dbReference>
<evidence type="ECO:0000256" key="3">
    <source>
        <dbReference type="SAM" id="MobiDB-lite"/>
    </source>
</evidence>
<dbReference type="PANTHER" id="PTHR38340">
    <property type="entry name" value="S-LAYER PROTEIN"/>
    <property type="match status" value="1"/>
</dbReference>
<protein>
    <submittedName>
        <fullName evidence="4">Hemolysin-type calcium-binding repeat-containing protein</fullName>
    </submittedName>
</protein>
<dbReference type="GO" id="GO:0005509">
    <property type="term" value="F:calcium ion binding"/>
    <property type="evidence" value="ECO:0007669"/>
    <property type="project" value="InterPro"/>
</dbReference>
<reference evidence="5" key="1">
    <citation type="submission" date="2017-01" db="EMBL/GenBank/DDBJ databases">
        <authorList>
            <person name="Varghese N."/>
            <person name="Submissions S."/>
        </authorList>
    </citation>
    <scope>NUCLEOTIDE SEQUENCE [LARGE SCALE GENOMIC DNA]</scope>
    <source>
        <strain evidence="5">DSM 29430</strain>
    </source>
</reference>
<dbReference type="SUPFAM" id="SSF51120">
    <property type="entry name" value="beta-Roll"/>
    <property type="match status" value="2"/>
</dbReference>
<feature type="compositionally biased region" description="Polar residues" evidence="3">
    <location>
        <begin position="487"/>
        <end position="507"/>
    </location>
</feature>
<dbReference type="PRINTS" id="PR00313">
    <property type="entry name" value="CABNDNGRPT"/>
</dbReference>
<evidence type="ECO:0000256" key="2">
    <source>
        <dbReference type="ARBA" id="ARBA00022525"/>
    </source>
</evidence>
<comment type="subcellular location">
    <subcellularLocation>
        <location evidence="1">Secreted</location>
    </subcellularLocation>
</comment>
<dbReference type="Proteomes" id="UP000186684">
    <property type="component" value="Unassembled WGS sequence"/>
</dbReference>
<feature type="region of interest" description="Disordered" evidence="3">
    <location>
        <begin position="476"/>
        <end position="513"/>
    </location>
</feature>